<reference evidence="1 3" key="1">
    <citation type="submission" date="2015-12" db="EMBL/GenBank/DDBJ databases">
        <authorList>
            <person name="Andreevskaya M."/>
        </authorList>
    </citation>
    <scope>NUCLEOTIDE SEQUENCE [LARGE SCALE GENOMIC DNA]</scope>
    <source>
        <strain evidence="1 3">C122c</strain>
    </source>
</reference>
<keyword evidence="2" id="KW-0067">ATP-binding</keyword>
<keyword evidence="3" id="KW-1185">Reference proteome</keyword>
<dbReference type="EMBL" id="JAHBFI010000017">
    <property type="protein sequence ID" value="MBZ5962851.1"/>
    <property type="molecule type" value="Genomic_DNA"/>
</dbReference>
<dbReference type="CDD" id="cd00009">
    <property type="entry name" value="AAA"/>
    <property type="match status" value="1"/>
</dbReference>
<protein>
    <submittedName>
        <fullName evidence="2">ATP-binding protein</fullName>
    </submittedName>
    <submittedName>
        <fullName evidence="1">Predicted ATPase</fullName>
    </submittedName>
</protein>
<dbReference type="EMBL" id="FBSY01000007">
    <property type="protein sequence ID" value="CUW10799.1"/>
    <property type="molecule type" value="Genomic_DNA"/>
</dbReference>
<dbReference type="Gene3D" id="3.40.50.300">
    <property type="entry name" value="P-loop containing nucleotide triphosphate hydrolases"/>
    <property type="match status" value="1"/>
</dbReference>
<dbReference type="GeneID" id="34300817"/>
<evidence type="ECO:0000313" key="3">
    <source>
        <dbReference type="Proteomes" id="UP000199271"/>
    </source>
</evidence>
<evidence type="ECO:0000313" key="1">
    <source>
        <dbReference type="EMBL" id="CUW10799.1"/>
    </source>
</evidence>
<accession>A0A9Q3XUI2</accession>
<organism evidence="2 4">
    <name type="scientific">Leuconostoc gasicomitatum</name>
    <dbReference type="NCBI Taxonomy" id="115778"/>
    <lineage>
        <taxon>Bacteria</taxon>
        <taxon>Bacillati</taxon>
        <taxon>Bacillota</taxon>
        <taxon>Bacilli</taxon>
        <taxon>Lactobacillales</taxon>
        <taxon>Lactobacillaceae</taxon>
        <taxon>Leuconostoc</taxon>
        <taxon>Leuconostoc gelidum group</taxon>
    </lineage>
</organism>
<dbReference type="RefSeq" id="WP_010387096.1">
    <property type="nucleotide sequence ID" value="NZ_BPKT01000006.1"/>
</dbReference>
<evidence type="ECO:0000313" key="2">
    <source>
        <dbReference type="EMBL" id="MBZ5962851.1"/>
    </source>
</evidence>
<gene>
    <name evidence="1" type="ORF">C122C_0847</name>
    <name evidence="2" type="ORF">KIJ12_06790</name>
</gene>
<dbReference type="SUPFAM" id="SSF52540">
    <property type="entry name" value="P-loop containing nucleoside triphosphate hydrolases"/>
    <property type="match status" value="1"/>
</dbReference>
<name>A0A9Q3XUI2_9LACO</name>
<dbReference type="Proteomes" id="UP000199271">
    <property type="component" value="Unassembled WGS sequence"/>
</dbReference>
<evidence type="ECO:0000313" key="4">
    <source>
        <dbReference type="Proteomes" id="UP000752647"/>
    </source>
</evidence>
<comment type="caution">
    <text evidence="2">The sequence shown here is derived from an EMBL/GenBank/DDBJ whole genome shotgun (WGS) entry which is preliminary data.</text>
</comment>
<dbReference type="OMA" id="PIIWFLD"/>
<proteinExistence type="predicted"/>
<dbReference type="InterPro" id="IPR027417">
    <property type="entry name" value="P-loop_NTPase"/>
</dbReference>
<keyword evidence="2" id="KW-0547">Nucleotide-binding</keyword>
<sequence length="384" mass="42695">MSLSYQQLLTAVPLVLRGGNVPTIVGEAGIGKSALVCDVAKKLHAKLFTTVVSLSEKGDLAIPIPPLTESAFLMTKNYGRLADVKFGYTHTLIQIIQQAELAPKQPIIWFLDEFNRGSQAVQGELMNLVLQRQINDLTLPDNVNLILAENPDDSMSGFENSDYAVQTSDAAIKDRTTRLVMSVSVSGWLTWAGQSDNKRQNIHTIVRQFIAENAELLYPDTRGADLNPTPRAWQRVSDNLFELELLPVKDQNDLLFDLVAGDLGQLVATQFMSYVQQQTASLTAVDVFETHPDGPRLPNEIRQKFQDMPEIQKLTVMKTLLLTADIVLDNHASRFSQLLNLLAPDGQYALVKQMTSAPILDDLYVSDAHYANVLYQQIMDIATR</sequence>
<dbReference type="GO" id="GO:0005524">
    <property type="term" value="F:ATP binding"/>
    <property type="evidence" value="ECO:0007669"/>
    <property type="project" value="UniProtKB-KW"/>
</dbReference>
<reference evidence="2" key="2">
    <citation type="submission" date="2021-05" db="EMBL/GenBank/DDBJ databases">
        <title>Pangenome of Leuconostoc gelidum warrants species status for Leuconostoc gelidum subsp. gasicomitatum.</title>
        <authorList>
            <person name="Johansson P."/>
            <person name="Sade E."/>
            <person name="Hultman J."/>
            <person name="Auvinen P."/>
            <person name="Bjorkroth J."/>
        </authorList>
    </citation>
    <scope>NUCLEOTIDE SEQUENCE</scope>
    <source>
        <strain evidence="2">A.21.4</strain>
    </source>
</reference>
<dbReference type="AlphaFoldDB" id="A0A9Q3XUI2"/>
<dbReference type="Proteomes" id="UP000752647">
    <property type="component" value="Unassembled WGS sequence"/>
</dbReference>